<proteinExistence type="predicted"/>
<protein>
    <recommendedName>
        <fullName evidence="3">F-box domain-containing protein</fullName>
    </recommendedName>
</protein>
<evidence type="ECO:0000313" key="1">
    <source>
        <dbReference type="EMBL" id="KIJ46936.1"/>
    </source>
</evidence>
<dbReference type="HOGENOM" id="CLU_576427_0_0_1"/>
<sequence>MLTIFLKKLESLKRRGHGTVQKKYLSLFSGVASNRPFRINDLPVEIIGDILAFSAQLFTWEEFTDYESTQGWDSWTRPGIAVNGLRSVCNLWKEVIDTTSAFRGIIVINRSFSEDKVKKNIENSKNSPLHVYVYSGTWRKVFILEFVIPLLLPHLHRIRAFWEIQWGDKPSLEEDRLECTLFEYLLRQSPGVLPKLHELVLLSCHLQNTEVDAPNLSTFISIPPPSKLVFSQRTLGSLHRLSLPIDILRDTTVDYISQCQSLWVLEMLPPNNPFILHNLFTADIPLPSLEMITFSPLDMSIVCLSKFMARIIAPKLSYISFDGRNKAQDFESFFCSHQLISKYNNIVKIRLRYIKDLDARYAMYALRPFHNLETLEIHACSVNKSFFLALSATPIDSICPQLKRIVIRNSLELALPSFIGFLGARCQFHPVTGVPLMEVSVTEDRRMFREKSDVLALKRLDRESGFRVRLRLYP</sequence>
<evidence type="ECO:0000313" key="2">
    <source>
        <dbReference type="Proteomes" id="UP000054279"/>
    </source>
</evidence>
<accession>A0A0C9VI12</accession>
<dbReference type="Proteomes" id="UP000054279">
    <property type="component" value="Unassembled WGS sequence"/>
</dbReference>
<keyword evidence="2" id="KW-1185">Reference proteome</keyword>
<dbReference type="Gene3D" id="3.80.10.10">
    <property type="entry name" value="Ribonuclease Inhibitor"/>
    <property type="match status" value="1"/>
</dbReference>
<reference evidence="1 2" key="1">
    <citation type="submission" date="2014-06" db="EMBL/GenBank/DDBJ databases">
        <title>Evolutionary Origins and Diversification of the Mycorrhizal Mutualists.</title>
        <authorList>
            <consortium name="DOE Joint Genome Institute"/>
            <consortium name="Mycorrhizal Genomics Consortium"/>
            <person name="Kohler A."/>
            <person name="Kuo A."/>
            <person name="Nagy L.G."/>
            <person name="Floudas D."/>
            <person name="Copeland A."/>
            <person name="Barry K.W."/>
            <person name="Cichocki N."/>
            <person name="Veneault-Fourrey C."/>
            <person name="LaButti K."/>
            <person name="Lindquist E.A."/>
            <person name="Lipzen A."/>
            <person name="Lundell T."/>
            <person name="Morin E."/>
            <person name="Murat C."/>
            <person name="Riley R."/>
            <person name="Ohm R."/>
            <person name="Sun H."/>
            <person name="Tunlid A."/>
            <person name="Henrissat B."/>
            <person name="Grigoriev I.V."/>
            <person name="Hibbett D.S."/>
            <person name="Martin F."/>
        </authorList>
    </citation>
    <scope>NUCLEOTIDE SEQUENCE [LARGE SCALE GENOMIC DNA]</scope>
    <source>
        <strain evidence="1 2">SS14</strain>
    </source>
</reference>
<evidence type="ECO:0008006" key="3">
    <source>
        <dbReference type="Google" id="ProtNLM"/>
    </source>
</evidence>
<gene>
    <name evidence="1" type="ORF">M422DRAFT_46035</name>
</gene>
<dbReference type="EMBL" id="KN837105">
    <property type="protein sequence ID" value="KIJ46936.1"/>
    <property type="molecule type" value="Genomic_DNA"/>
</dbReference>
<name>A0A0C9VI12_SPHS4</name>
<dbReference type="SUPFAM" id="SSF52047">
    <property type="entry name" value="RNI-like"/>
    <property type="match status" value="1"/>
</dbReference>
<organism evidence="1 2">
    <name type="scientific">Sphaerobolus stellatus (strain SS14)</name>
    <dbReference type="NCBI Taxonomy" id="990650"/>
    <lineage>
        <taxon>Eukaryota</taxon>
        <taxon>Fungi</taxon>
        <taxon>Dikarya</taxon>
        <taxon>Basidiomycota</taxon>
        <taxon>Agaricomycotina</taxon>
        <taxon>Agaricomycetes</taxon>
        <taxon>Phallomycetidae</taxon>
        <taxon>Geastrales</taxon>
        <taxon>Sphaerobolaceae</taxon>
        <taxon>Sphaerobolus</taxon>
    </lineage>
</organism>
<dbReference type="InterPro" id="IPR032675">
    <property type="entry name" value="LRR_dom_sf"/>
</dbReference>
<dbReference type="AlphaFoldDB" id="A0A0C9VI12"/>